<dbReference type="RefSeq" id="WP_119048682.1">
    <property type="nucleotide sequence ID" value="NZ_CP032157.1"/>
</dbReference>
<evidence type="ECO:0000313" key="4">
    <source>
        <dbReference type="Proteomes" id="UP000263900"/>
    </source>
</evidence>
<dbReference type="KEGG" id="pseg:D3H65_02160"/>
<organism evidence="3 4">
    <name type="scientific">Paraflavitalea soli</name>
    <dbReference type="NCBI Taxonomy" id="2315862"/>
    <lineage>
        <taxon>Bacteria</taxon>
        <taxon>Pseudomonadati</taxon>
        <taxon>Bacteroidota</taxon>
        <taxon>Chitinophagia</taxon>
        <taxon>Chitinophagales</taxon>
        <taxon>Chitinophagaceae</taxon>
        <taxon>Paraflavitalea</taxon>
    </lineage>
</organism>
<keyword evidence="4" id="KW-1185">Reference proteome</keyword>
<dbReference type="InterPro" id="IPR050463">
    <property type="entry name" value="Gfo/Idh/MocA_oxidrdct_glycsds"/>
</dbReference>
<dbReference type="OrthoDB" id="9763611at2"/>
<gene>
    <name evidence="3" type="ORF">D3H65_02160</name>
</gene>
<dbReference type="PANTHER" id="PTHR43818:SF10">
    <property type="entry name" value="NADH-DEPENDENT DEHYDROGENASE-RELATED"/>
    <property type="match status" value="1"/>
</dbReference>
<dbReference type="PANTHER" id="PTHR43818">
    <property type="entry name" value="BCDNA.GH03377"/>
    <property type="match status" value="1"/>
</dbReference>
<evidence type="ECO:0000313" key="3">
    <source>
        <dbReference type="EMBL" id="AXY72844.1"/>
    </source>
</evidence>
<protein>
    <submittedName>
        <fullName evidence="3">Gfo/Idh/MocA family oxidoreductase</fullName>
    </submittedName>
</protein>
<proteinExistence type="predicted"/>
<dbReference type="Gene3D" id="3.40.50.720">
    <property type="entry name" value="NAD(P)-binding Rossmann-like Domain"/>
    <property type="match status" value="1"/>
</dbReference>
<dbReference type="InterPro" id="IPR036291">
    <property type="entry name" value="NAD(P)-bd_dom_sf"/>
</dbReference>
<feature type="domain" description="Gfo/Idh/MocA-like oxidoreductase bacterial type C-terminal" evidence="2">
    <location>
        <begin position="251"/>
        <end position="310"/>
    </location>
</feature>
<dbReference type="InterPro" id="IPR043906">
    <property type="entry name" value="Gfo/Idh/MocA_OxRdtase_bact_C"/>
</dbReference>
<dbReference type="AlphaFoldDB" id="A0A3B7MET3"/>
<dbReference type="SUPFAM" id="SSF51735">
    <property type="entry name" value="NAD(P)-binding Rossmann-fold domains"/>
    <property type="match status" value="1"/>
</dbReference>
<dbReference type="EMBL" id="CP032157">
    <property type="protein sequence ID" value="AXY72844.1"/>
    <property type="molecule type" value="Genomic_DNA"/>
</dbReference>
<name>A0A3B7MET3_9BACT</name>
<sequence length="500" mass="56229">MKKRSISRRQFIDTTAKASLAFTIVPRHVLGGPGYIAPSDKLNLAYIGCGTQGLREMCELITNPAIQIISVCDPNKMSTNYIDWSPNGIRDDIRKVLGDANWGASYQGIPGGRDIGKELVDRYYSKQQNNSNKSCTSYADFRELLEKEKDIDVVKIMTPDHLHGYISIAAMKKGKQVVIHKPLSNRLYEAKLVIDTARQTGVSTHLLAWSKKPGTELVKQWIAEGHIGQLKEIHNWSNRPVWPQWTSNPTDTPPVPEGFDWPLWLGPVPDRPYHPNYTHNVFRGWYDFGAGSIADMGHYSLWPLFLTLGINAAPFSAEAYGTTTSTIDNQVCHGVQNDVAFPYSSIVRFKFPRQESLPPFELFWYDGGMRPHTPDALGNASLEREGMLFVGDKGTIVAGFRCENPRLLPDSKMEAVMKGQPVKKEVQESGDPYWIEAFKNKVQSPGSFLYAGTVTETILLGGVALRAKKRLLYDSAAMKITNEEAANKYFYREYRKGWEL</sequence>
<dbReference type="InterPro" id="IPR000683">
    <property type="entry name" value="Gfo/Idh/MocA-like_OxRdtase_N"/>
</dbReference>
<evidence type="ECO:0000259" key="1">
    <source>
        <dbReference type="Pfam" id="PF01408"/>
    </source>
</evidence>
<accession>A0A3B7MET3</accession>
<reference evidence="3 4" key="1">
    <citation type="submission" date="2018-09" db="EMBL/GenBank/DDBJ databases">
        <title>Genome sequencing of strain 6GH32-13.</title>
        <authorList>
            <person name="Weon H.-Y."/>
            <person name="Heo J."/>
            <person name="Kwon S.-W."/>
        </authorList>
    </citation>
    <scope>NUCLEOTIDE SEQUENCE [LARGE SCALE GENOMIC DNA]</scope>
    <source>
        <strain evidence="3 4">5GH32-13</strain>
    </source>
</reference>
<feature type="domain" description="Gfo/Idh/MocA-like oxidoreductase N-terminal" evidence="1">
    <location>
        <begin position="126"/>
        <end position="203"/>
    </location>
</feature>
<dbReference type="GO" id="GO:0000166">
    <property type="term" value="F:nucleotide binding"/>
    <property type="evidence" value="ECO:0007669"/>
    <property type="project" value="InterPro"/>
</dbReference>
<dbReference type="Proteomes" id="UP000263900">
    <property type="component" value="Chromosome"/>
</dbReference>
<evidence type="ECO:0000259" key="2">
    <source>
        <dbReference type="Pfam" id="PF19051"/>
    </source>
</evidence>
<dbReference type="Pfam" id="PF01408">
    <property type="entry name" value="GFO_IDH_MocA"/>
    <property type="match status" value="1"/>
</dbReference>
<dbReference type="Pfam" id="PF19051">
    <property type="entry name" value="GFO_IDH_MocA_C2"/>
    <property type="match status" value="1"/>
</dbReference>